<organism evidence="10 11">
    <name type="scientific">Oenococcus alcoholitolerans</name>
    <dbReference type="NCBI Taxonomy" id="931074"/>
    <lineage>
        <taxon>Bacteria</taxon>
        <taxon>Bacillati</taxon>
        <taxon>Bacillota</taxon>
        <taxon>Bacilli</taxon>
        <taxon>Lactobacillales</taxon>
        <taxon>Lactobacillaceae</taxon>
        <taxon>Oenococcus</taxon>
    </lineage>
</organism>
<evidence type="ECO:0000256" key="4">
    <source>
        <dbReference type="ARBA" id="ARBA00022723"/>
    </source>
</evidence>
<dbReference type="InterPro" id="IPR000718">
    <property type="entry name" value="Peptidase_M13"/>
</dbReference>
<evidence type="ECO:0000259" key="9">
    <source>
        <dbReference type="Pfam" id="PF05649"/>
    </source>
</evidence>
<evidence type="ECO:0000259" key="8">
    <source>
        <dbReference type="Pfam" id="PF01431"/>
    </source>
</evidence>
<proteinExistence type="inferred from homology"/>
<keyword evidence="4" id="KW-0479">Metal-binding</keyword>
<keyword evidence="7" id="KW-0482">Metalloprotease</keyword>
<comment type="similarity">
    <text evidence="2">Belongs to the peptidase M13 family.</text>
</comment>
<dbReference type="EMBL" id="AXCV01000023">
    <property type="protein sequence ID" value="KGO32414.1"/>
    <property type="molecule type" value="Genomic_DNA"/>
</dbReference>
<reference evidence="10 11" key="1">
    <citation type="journal article" date="2014" name="Antonie Van Leeuwenhoek">
        <title>Oenococcus alcoholitolerans sp. nov., a lactic acid bacteria isolated from cachaca and ethanol fermentation processes.</title>
        <authorList>
            <person name="Badotti F."/>
            <person name="Moreira A.P."/>
            <person name="Tonon L.A."/>
            <person name="de Lucena B.T."/>
            <person name="Gomes Fde C."/>
            <person name="Kruger R."/>
            <person name="Thompson C.C."/>
            <person name="de Morais M.A.Jr."/>
            <person name="Rosa C.A."/>
            <person name="Thompson F.L."/>
        </authorList>
    </citation>
    <scope>NUCLEOTIDE SEQUENCE [LARGE SCALE GENOMIC DNA]</scope>
    <source>
        <strain evidence="10 11">UFRJ-M7.2.18</strain>
    </source>
</reference>
<dbReference type="PANTHER" id="PTHR11733:SF167">
    <property type="entry name" value="FI17812P1-RELATED"/>
    <property type="match status" value="1"/>
</dbReference>
<comment type="cofactor">
    <cofactor evidence="1">
        <name>Zn(2+)</name>
        <dbReference type="ChEBI" id="CHEBI:29105"/>
    </cofactor>
</comment>
<evidence type="ECO:0000256" key="7">
    <source>
        <dbReference type="ARBA" id="ARBA00023049"/>
    </source>
</evidence>
<dbReference type="CDD" id="cd08662">
    <property type="entry name" value="M13"/>
    <property type="match status" value="1"/>
</dbReference>
<keyword evidence="3" id="KW-0645">Protease</keyword>
<feature type="domain" description="Peptidase M13 C-terminal" evidence="8">
    <location>
        <begin position="436"/>
        <end position="626"/>
    </location>
</feature>
<dbReference type="InterPro" id="IPR008753">
    <property type="entry name" value="Peptidase_M13_N"/>
</dbReference>
<name>A0ABR4XSZ9_9LACO</name>
<dbReference type="InterPro" id="IPR024079">
    <property type="entry name" value="MetalloPept_cat_dom_sf"/>
</dbReference>
<dbReference type="Pfam" id="PF01431">
    <property type="entry name" value="Peptidase_M13"/>
    <property type="match status" value="1"/>
</dbReference>
<evidence type="ECO:0000256" key="3">
    <source>
        <dbReference type="ARBA" id="ARBA00022670"/>
    </source>
</evidence>
<sequence length="629" mass="71602">MVKIQDDLYEAVNADWLKKAKIRADMPSTSSFTDLYLSIEDDMRSDTEDFAAGKKETPDYLKNFVKLYQLANDWSAREKDAKDQIKSLLNRLEKVESFSDFSKQAAELDLDGYPTGFSFGVEPDFKQADRYIFWVGEPSTILPDTTYYADDNPQKEPLLKAWTQTTLQLLAANGYDQEQSDQIVKDAKAFDAKIAKLVLSREEQSRYYKNYHPKTIDQFAAYLDTIDLKNYVDSLVGRTVDKVVLSSERFWNSAAELFTEDNWPVFKNWLLADAVAVFSSYGSYDLFKQAGSFGRILTGTAQAPAPARAAYALAHSQFGFLLGDYFRRKHFSPEAKNNVEEMIRKMIAVYRDRLQHNDWLGKETIAKAVNKLDHIAIKIGYPDKIPARFLERTVDPDKSLLENSLKLSRQEAQFYLSRWDGKVDNTEWVMTPDTVNAYYDPQTNSINFPAGILQKPFYDFDRPASANYGGIGAVIAHEVSHAFDTNGARFDEKGSLNNWWTDQDLKEFEKRAQAIVDVWDGLKIDGAAINAKLILTENIADLGGVSAALQAAKGSSDFSAELFFRTWAEIWRMKSSPEYTKLLVSIDVHAPNKLRANEPVKNFQDFFDAFGIKDGDKMFRPKAKRVSLW</sequence>
<dbReference type="Proteomes" id="UP000030023">
    <property type="component" value="Unassembled WGS sequence"/>
</dbReference>
<protein>
    <submittedName>
        <fullName evidence="10">Peptidase M13</fullName>
    </submittedName>
</protein>
<dbReference type="InterPro" id="IPR042089">
    <property type="entry name" value="Peptidase_M13_dom_2"/>
</dbReference>
<dbReference type="PRINTS" id="PR00786">
    <property type="entry name" value="NEPRILYSIN"/>
</dbReference>
<dbReference type="PROSITE" id="PS51885">
    <property type="entry name" value="NEPRILYSIN"/>
    <property type="match status" value="1"/>
</dbReference>
<evidence type="ECO:0000256" key="1">
    <source>
        <dbReference type="ARBA" id="ARBA00001947"/>
    </source>
</evidence>
<feature type="domain" description="Peptidase M13 N-terminal" evidence="9">
    <location>
        <begin position="5"/>
        <end position="382"/>
    </location>
</feature>
<dbReference type="Pfam" id="PF05649">
    <property type="entry name" value="Peptidase_M13_N"/>
    <property type="match status" value="1"/>
</dbReference>
<comment type="caution">
    <text evidence="10">The sequence shown here is derived from an EMBL/GenBank/DDBJ whole genome shotgun (WGS) entry which is preliminary data.</text>
</comment>
<evidence type="ECO:0000313" key="10">
    <source>
        <dbReference type="EMBL" id="KGO32414.1"/>
    </source>
</evidence>
<gene>
    <name evidence="10" type="ORF">Q757_01130</name>
</gene>
<evidence type="ECO:0000256" key="5">
    <source>
        <dbReference type="ARBA" id="ARBA00022801"/>
    </source>
</evidence>
<dbReference type="PANTHER" id="PTHR11733">
    <property type="entry name" value="ZINC METALLOPROTEASE FAMILY M13 NEPRILYSIN-RELATED"/>
    <property type="match status" value="1"/>
</dbReference>
<dbReference type="Gene3D" id="3.40.390.10">
    <property type="entry name" value="Collagenase (Catalytic Domain)"/>
    <property type="match status" value="1"/>
</dbReference>
<evidence type="ECO:0000256" key="2">
    <source>
        <dbReference type="ARBA" id="ARBA00007357"/>
    </source>
</evidence>
<dbReference type="SUPFAM" id="SSF55486">
    <property type="entry name" value="Metalloproteases ('zincins'), catalytic domain"/>
    <property type="match status" value="1"/>
</dbReference>
<dbReference type="InterPro" id="IPR018497">
    <property type="entry name" value="Peptidase_M13_C"/>
</dbReference>
<evidence type="ECO:0000256" key="6">
    <source>
        <dbReference type="ARBA" id="ARBA00022833"/>
    </source>
</evidence>
<keyword evidence="5" id="KW-0378">Hydrolase</keyword>
<keyword evidence="6" id="KW-0862">Zinc</keyword>
<evidence type="ECO:0000313" key="11">
    <source>
        <dbReference type="Proteomes" id="UP000030023"/>
    </source>
</evidence>
<accession>A0ABR4XSZ9</accession>
<keyword evidence="11" id="KW-1185">Reference proteome</keyword>
<dbReference type="Gene3D" id="1.10.1380.10">
    <property type="entry name" value="Neutral endopeptidase , domain2"/>
    <property type="match status" value="1"/>
</dbReference>